<dbReference type="InterPro" id="IPR000436">
    <property type="entry name" value="Sushi_SCR_CCP_dom"/>
</dbReference>
<organism evidence="8 9">
    <name type="scientific">Nesidiocoris tenuis</name>
    <dbReference type="NCBI Taxonomy" id="355587"/>
    <lineage>
        <taxon>Eukaryota</taxon>
        <taxon>Metazoa</taxon>
        <taxon>Ecdysozoa</taxon>
        <taxon>Arthropoda</taxon>
        <taxon>Hexapoda</taxon>
        <taxon>Insecta</taxon>
        <taxon>Pterygota</taxon>
        <taxon>Neoptera</taxon>
        <taxon>Paraneoptera</taxon>
        <taxon>Hemiptera</taxon>
        <taxon>Heteroptera</taxon>
        <taxon>Panheteroptera</taxon>
        <taxon>Cimicomorpha</taxon>
        <taxon>Miridae</taxon>
        <taxon>Dicyphina</taxon>
        <taxon>Nesidiocoris</taxon>
    </lineage>
</organism>
<dbReference type="PANTHER" id="PTHR46393">
    <property type="entry name" value="SUSHI DOMAIN-CONTAINING PROTEIN"/>
    <property type="match status" value="1"/>
</dbReference>
<accession>A0A6H5FUL1</accession>
<dbReference type="EMBL" id="CADCXU010000289">
    <property type="protein sequence ID" value="CAA9993239.1"/>
    <property type="molecule type" value="Genomic_DNA"/>
</dbReference>
<evidence type="ECO:0000256" key="4">
    <source>
        <dbReference type="ARBA" id="ARBA00023157"/>
    </source>
</evidence>
<protein>
    <recommendedName>
        <fullName evidence="7">Sushi domain-containing protein</fullName>
    </recommendedName>
</protein>
<dbReference type="SMART" id="SM00032">
    <property type="entry name" value="CCP"/>
    <property type="match status" value="3"/>
</dbReference>
<comment type="caution">
    <text evidence="6">Lacks conserved residue(s) required for the propagation of feature annotation.</text>
</comment>
<dbReference type="PROSITE" id="PS50923">
    <property type="entry name" value="SUSHI"/>
    <property type="match status" value="2"/>
</dbReference>
<feature type="disulfide bond" evidence="6">
    <location>
        <begin position="205"/>
        <end position="232"/>
    </location>
</feature>
<evidence type="ECO:0000259" key="7">
    <source>
        <dbReference type="PROSITE" id="PS50923"/>
    </source>
</evidence>
<dbReference type="CDD" id="cd00033">
    <property type="entry name" value="CCP"/>
    <property type="match status" value="3"/>
</dbReference>
<evidence type="ECO:0000256" key="5">
    <source>
        <dbReference type="ARBA" id="ARBA00023180"/>
    </source>
</evidence>
<dbReference type="SUPFAM" id="SSF57535">
    <property type="entry name" value="Complement control module/SCR domain"/>
    <property type="match status" value="3"/>
</dbReference>
<dbReference type="AlphaFoldDB" id="A0A6H5FUL1"/>
<dbReference type="InterPro" id="IPR035976">
    <property type="entry name" value="Sushi/SCR/CCP_sf"/>
</dbReference>
<dbReference type="OrthoDB" id="406096at2759"/>
<dbReference type="Pfam" id="PF00084">
    <property type="entry name" value="Sushi"/>
    <property type="match status" value="3"/>
</dbReference>
<keyword evidence="4 6" id="KW-1015">Disulfide bond</keyword>
<evidence type="ECO:0000256" key="6">
    <source>
        <dbReference type="PROSITE-ProRule" id="PRU00302"/>
    </source>
</evidence>
<keyword evidence="2" id="KW-0732">Signal</keyword>
<dbReference type="PANTHER" id="PTHR46393:SF7">
    <property type="entry name" value="COMPLEMENT C2"/>
    <property type="match status" value="1"/>
</dbReference>
<feature type="disulfide bond" evidence="6">
    <location>
        <begin position="83"/>
        <end position="110"/>
    </location>
</feature>
<evidence type="ECO:0000256" key="2">
    <source>
        <dbReference type="ARBA" id="ARBA00022729"/>
    </source>
</evidence>
<evidence type="ECO:0000313" key="9">
    <source>
        <dbReference type="Proteomes" id="UP000479000"/>
    </source>
</evidence>
<evidence type="ECO:0000256" key="3">
    <source>
        <dbReference type="ARBA" id="ARBA00022737"/>
    </source>
</evidence>
<keyword evidence="3" id="KW-0677">Repeat</keyword>
<dbReference type="Proteomes" id="UP000479000">
    <property type="component" value="Unassembled WGS sequence"/>
</dbReference>
<evidence type="ECO:0000256" key="1">
    <source>
        <dbReference type="ARBA" id="ARBA00022659"/>
    </source>
</evidence>
<feature type="domain" description="Sushi" evidence="7">
    <location>
        <begin position="156"/>
        <end position="234"/>
    </location>
</feature>
<feature type="domain" description="Sushi" evidence="7">
    <location>
        <begin position="53"/>
        <end position="112"/>
    </location>
</feature>
<proteinExistence type="predicted"/>
<dbReference type="Gene3D" id="2.10.70.10">
    <property type="entry name" value="Complement Module, domain 1"/>
    <property type="match status" value="3"/>
</dbReference>
<keyword evidence="5" id="KW-0325">Glycoprotein</keyword>
<name>A0A6H5FUL1_9HEMI</name>
<sequence>VKLLLSRPGAVNSPTTTTASKIASYSTAAVTGYGMTSAAIWTTSIGSASIVNVDCGPVESIEHGSLALTSSRTSYGAEAVFTCERNYTLVGDAKRVCGDGGLWSGKQPKCLFDWCPDPPQSDSTTVTLSGRNAGSTATYECKPGFILFGQKVDKKIRCPEPVLADHAILSVTGNDRAYGRTLIRTAESSPSVQTYKIGALAKYRCERGYKIQGDPLSTCEDNGRWSGDTPQCICKY</sequence>
<feature type="non-terminal residue" evidence="8">
    <location>
        <position position="1"/>
    </location>
</feature>
<keyword evidence="9" id="KW-1185">Reference proteome</keyword>
<gene>
    <name evidence="8" type="ORF">NTEN_LOCUS223</name>
</gene>
<reference evidence="8 9" key="1">
    <citation type="submission" date="2020-02" db="EMBL/GenBank/DDBJ databases">
        <authorList>
            <person name="Ferguson B K."/>
        </authorList>
    </citation>
    <scope>NUCLEOTIDE SEQUENCE [LARGE SCALE GENOMIC DNA]</scope>
</reference>
<evidence type="ECO:0000313" key="8">
    <source>
        <dbReference type="EMBL" id="CAA9993239.1"/>
    </source>
</evidence>
<keyword evidence="1 6" id="KW-0768">Sushi</keyword>